<reference evidence="1 2" key="1">
    <citation type="submission" date="2015-07" db="EMBL/GenBank/DDBJ databases">
        <authorList>
            <consortium name="Pathogen Informatics"/>
        </authorList>
    </citation>
    <scope>NUCLEOTIDE SEQUENCE [LARGE SCALE GENOMIC DNA]</scope>
    <source>
        <strain evidence="1 2">A316</strain>
    </source>
</reference>
<accession>A0A655X5X0</accession>
<sequence>MLIQLFWQYMMFTRERHDFGVALFYIRHAFWVDINRIQVIAQFMVSLFKLDQRFGHH</sequence>
<name>A0A655X5X0_VIBCL</name>
<dbReference type="AlphaFoldDB" id="A0A655X5X0"/>
<proteinExistence type="predicted"/>
<evidence type="ECO:0000313" key="1">
    <source>
        <dbReference type="EMBL" id="CSC44320.1"/>
    </source>
</evidence>
<evidence type="ECO:0000313" key="2">
    <source>
        <dbReference type="Proteomes" id="UP000041770"/>
    </source>
</evidence>
<protein>
    <submittedName>
        <fullName evidence="1">Uncharacterized protein</fullName>
    </submittedName>
</protein>
<dbReference type="Proteomes" id="UP000041770">
    <property type="component" value="Unassembled WGS sequence"/>
</dbReference>
<dbReference type="EMBL" id="CWQY01000007">
    <property type="protein sequence ID" value="CSC44320.1"/>
    <property type="molecule type" value="Genomic_DNA"/>
</dbReference>
<gene>
    <name evidence="1" type="ORF">ERS013200_01411</name>
</gene>
<organism evidence="1 2">
    <name type="scientific">Vibrio cholerae</name>
    <dbReference type="NCBI Taxonomy" id="666"/>
    <lineage>
        <taxon>Bacteria</taxon>
        <taxon>Pseudomonadati</taxon>
        <taxon>Pseudomonadota</taxon>
        <taxon>Gammaproteobacteria</taxon>
        <taxon>Vibrionales</taxon>
        <taxon>Vibrionaceae</taxon>
        <taxon>Vibrio</taxon>
    </lineage>
</organism>